<dbReference type="GO" id="GO:0003700">
    <property type="term" value="F:DNA-binding transcription factor activity"/>
    <property type="evidence" value="ECO:0007669"/>
    <property type="project" value="InterPro"/>
</dbReference>
<dbReference type="SUPFAM" id="SSF46785">
    <property type="entry name" value="Winged helix' DNA-binding domain"/>
    <property type="match status" value="1"/>
</dbReference>
<dbReference type="GO" id="GO:0003677">
    <property type="term" value="F:DNA binding"/>
    <property type="evidence" value="ECO:0007669"/>
    <property type="project" value="UniProtKB-KW"/>
</dbReference>
<dbReference type="InterPro" id="IPR000524">
    <property type="entry name" value="Tscrpt_reg_HTH_GntR"/>
</dbReference>
<name>A0A6J4L0Q6_9ACTN</name>
<dbReference type="InterPro" id="IPR050679">
    <property type="entry name" value="Bact_HTH_transcr_reg"/>
</dbReference>
<dbReference type="GO" id="GO:0045892">
    <property type="term" value="P:negative regulation of DNA-templated transcription"/>
    <property type="evidence" value="ECO:0007669"/>
    <property type="project" value="TreeGrafter"/>
</dbReference>
<evidence type="ECO:0000313" key="5">
    <source>
        <dbReference type="EMBL" id="CAA9320080.1"/>
    </source>
</evidence>
<keyword evidence="1" id="KW-0805">Transcription regulation</keyword>
<dbReference type="InterPro" id="IPR028978">
    <property type="entry name" value="Chorismate_lyase_/UTRA_dom_sf"/>
</dbReference>
<dbReference type="InterPro" id="IPR036390">
    <property type="entry name" value="WH_DNA-bd_sf"/>
</dbReference>
<dbReference type="SUPFAM" id="SSF64288">
    <property type="entry name" value="Chorismate lyase-like"/>
    <property type="match status" value="1"/>
</dbReference>
<dbReference type="Gene3D" id="1.10.10.10">
    <property type="entry name" value="Winged helix-like DNA-binding domain superfamily/Winged helix DNA-binding domain"/>
    <property type="match status" value="1"/>
</dbReference>
<dbReference type="PRINTS" id="PR00035">
    <property type="entry name" value="HTHGNTR"/>
</dbReference>
<evidence type="ECO:0000256" key="1">
    <source>
        <dbReference type="ARBA" id="ARBA00023015"/>
    </source>
</evidence>
<proteinExistence type="predicted"/>
<dbReference type="CDD" id="cd07377">
    <property type="entry name" value="WHTH_GntR"/>
    <property type="match status" value="1"/>
</dbReference>
<keyword evidence="3" id="KW-0804">Transcription</keyword>
<sequence length="256" mass="27891">MGETDVGAAAPVTGVPKHVRVREYVRSLLDGAEPGTPTPSERELVQRFGVARMTVRQALDALVAEGLLERVPGRGTFVAEARTGLTAALLGFTEEMRRRGARPSSRTLLLRLEAAGPGVARALELEQGAPVVHWQRLRCADDHPICVQDVYLPVGVVPHLVERRDGTGTEPPPDSLYEDLTRRGLPPTWGEDNVEGGLATEAEAFRLQTATRDPVLRIARRALSDRRPVEVSRSTYPAERYAVWVPMSRQGAVPGA</sequence>
<evidence type="ECO:0000256" key="2">
    <source>
        <dbReference type="ARBA" id="ARBA00023125"/>
    </source>
</evidence>
<evidence type="ECO:0000259" key="4">
    <source>
        <dbReference type="PROSITE" id="PS50949"/>
    </source>
</evidence>
<keyword evidence="2" id="KW-0238">DNA-binding</keyword>
<dbReference type="InterPro" id="IPR036388">
    <property type="entry name" value="WH-like_DNA-bd_sf"/>
</dbReference>
<dbReference type="SMART" id="SM00866">
    <property type="entry name" value="UTRA"/>
    <property type="match status" value="1"/>
</dbReference>
<organism evidence="5">
    <name type="scientific">uncultured Nocardioidaceae bacterium</name>
    <dbReference type="NCBI Taxonomy" id="253824"/>
    <lineage>
        <taxon>Bacteria</taxon>
        <taxon>Bacillati</taxon>
        <taxon>Actinomycetota</taxon>
        <taxon>Actinomycetes</taxon>
        <taxon>Propionibacteriales</taxon>
        <taxon>Nocardioidaceae</taxon>
        <taxon>environmental samples</taxon>
    </lineage>
</organism>
<accession>A0A6J4L0Q6</accession>
<feature type="domain" description="HTH gntR-type" evidence="4">
    <location>
        <begin position="15"/>
        <end position="81"/>
    </location>
</feature>
<dbReference type="SMART" id="SM00345">
    <property type="entry name" value="HTH_GNTR"/>
    <property type="match status" value="1"/>
</dbReference>
<dbReference type="PANTHER" id="PTHR44846:SF1">
    <property type="entry name" value="MANNOSYL-D-GLYCERATE TRANSPORT_METABOLISM SYSTEM REPRESSOR MNGR-RELATED"/>
    <property type="match status" value="1"/>
</dbReference>
<dbReference type="EMBL" id="CADCUH010000025">
    <property type="protein sequence ID" value="CAA9320080.1"/>
    <property type="molecule type" value="Genomic_DNA"/>
</dbReference>
<dbReference type="InterPro" id="IPR011663">
    <property type="entry name" value="UTRA"/>
</dbReference>
<dbReference type="Pfam" id="PF07702">
    <property type="entry name" value="UTRA"/>
    <property type="match status" value="1"/>
</dbReference>
<dbReference type="Pfam" id="PF00392">
    <property type="entry name" value="GntR"/>
    <property type="match status" value="1"/>
</dbReference>
<dbReference type="Gene3D" id="3.40.1410.10">
    <property type="entry name" value="Chorismate lyase-like"/>
    <property type="match status" value="1"/>
</dbReference>
<dbReference type="AlphaFoldDB" id="A0A6J4L0Q6"/>
<dbReference type="PROSITE" id="PS50949">
    <property type="entry name" value="HTH_GNTR"/>
    <property type="match status" value="1"/>
</dbReference>
<reference evidence="5" key="1">
    <citation type="submission" date="2020-02" db="EMBL/GenBank/DDBJ databases">
        <authorList>
            <person name="Meier V. D."/>
        </authorList>
    </citation>
    <scope>NUCLEOTIDE SEQUENCE</scope>
    <source>
        <strain evidence="5">AVDCRST_MAG36</strain>
    </source>
</reference>
<evidence type="ECO:0000256" key="3">
    <source>
        <dbReference type="ARBA" id="ARBA00023163"/>
    </source>
</evidence>
<dbReference type="PANTHER" id="PTHR44846">
    <property type="entry name" value="MANNOSYL-D-GLYCERATE TRANSPORT/METABOLISM SYSTEM REPRESSOR MNGR-RELATED"/>
    <property type="match status" value="1"/>
</dbReference>
<gene>
    <name evidence="5" type="ORF">AVDCRST_MAG36-349</name>
</gene>
<protein>
    <submittedName>
        <fullName evidence="5">Predicted transcriptional regulator of N-Acetylglucosamine utilization, GntR family</fullName>
    </submittedName>
</protein>